<comment type="caution">
    <text evidence="2">The sequence shown here is derived from an EMBL/GenBank/DDBJ whole genome shotgun (WGS) entry which is preliminary data.</text>
</comment>
<sequence length="372" mass="42883">MLRSLSQGFFIQGRLPATGCQHRSLIISINFRRGFHLASRLSYSNQRSVVSPPRSTNISKRPGSALKKAEPVPKPQWQKSKVWSKIFQPYYHERYKPLPKFSTPVPLWDIAPGCLLFVPGKSRLSVDSLEEINQYGHVDMCGHPVLVLAVDIKGPNEGTVGVSTIRTFSQHKEKCRFLGLDWFDTTHFELHQYGRVGQPPPLEHNIKKLRLYKTPNSNSFNSIRQFIETTAIFTISYKDLMTESYFQPTSWWPSSTLDGWSRRVIKEDFMQICETIGFTPDPWNSSGPYMWKNFVEKTGINTFGFDLDDPALYTMRKPFTNRCGRKDRRNIMSSITNHLQKVTMITRHWDGSMTVNHIYTGAWINPHIVLPP</sequence>
<evidence type="ECO:0000313" key="2">
    <source>
        <dbReference type="EMBL" id="KAB8299335.1"/>
    </source>
</evidence>
<dbReference type="AlphaFoldDB" id="A0A5N6K989"/>
<dbReference type="EMBL" id="VIGI01000006">
    <property type="protein sequence ID" value="KAB8299335.1"/>
    <property type="molecule type" value="Genomic_DNA"/>
</dbReference>
<name>A0A5N6K989_MONLA</name>
<evidence type="ECO:0000256" key="1">
    <source>
        <dbReference type="SAM" id="MobiDB-lite"/>
    </source>
</evidence>
<feature type="compositionally biased region" description="Polar residues" evidence="1">
    <location>
        <begin position="48"/>
        <end position="59"/>
    </location>
</feature>
<reference evidence="2 3" key="1">
    <citation type="submission" date="2019-06" db="EMBL/GenBank/DDBJ databases">
        <title>Genome Sequence of the Brown Rot Fungal Pathogen Monilinia laxa.</title>
        <authorList>
            <person name="De Miccolis Angelini R.M."/>
            <person name="Landi L."/>
            <person name="Abate D."/>
            <person name="Pollastro S."/>
            <person name="Romanazzi G."/>
            <person name="Faretra F."/>
        </authorList>
    </citation>
    <scope>NUCLEOTIDE SEQUENCE [LARGE SCALE GENOMIC DNA]</scope>
    <source>
        <strain evidence="2 3">Mlax316</strain>
    </source>
</reference>
<evidence type="ECO:0000313" key="3">
    <source>
        <dbReference type="Proteomes" id="UP000326757"/>
    </source>
</evidence>
<organism evidence="2 3">
    <name type="scientific">Monilinia laxa</name>
    <name type="common">Brown rot fungus</name>
    <name type="synonym">Sclerotinia laxa</name>
    <dbReference type="NCBI Taxonomy" id="61186"/>
    <lineage>
        <taxon>Eukaryota</taxon>
        <taxon>Fungi</taxon>
        <taxon>Dikarya</taxon>
        <taxon>Ascomycota</taxon>
        <taxon>Pezizomycotina</taxon>
        <taxon>Leotiomycetes</taxon>
        <taxon>Helotiales</taxon>
        <taxon>Sclerotiniaceae</taxon>
        <taxon>Monilinia</taxon>
    </lineage>
</organism>
<feature type="region of interest" description="Disordered" evidence="1">
    <location>
        <begin position="48"/>
        <end position="70"/>
    </location>
</feature>
<protein>
    <submittedName>
        <fullName evidence="2">Uncharacterized protein</fullName>
    </submittedName>
</protein>
<proteinExistence type="predicted"/>
<accession>A0A5N6K989</accession>
<dbReference type="OrthoDB" id="3537171at2759"/>
<dbReference type="Proteomes" id="UP000326757">
    <property type="component" value="Unassembled WGS sequence"/>
</dbReference>
<keyword evidence="3" id="KW-1185">Reference proteome</keyword>
<gene>
    <name evidence="2" type="ORF">EYC80_001407</name>
</gene>